<dbReference type="EMBL" id="CP041614">
    <property type="protein sequence ID" value="QDO83408.1"/>
    <property type="molecule type" value="Genomic_DNA"/>
</dbReference>
<dbReference type="PANTHER" id="PTHR43741">
    <property type="entry name" value="FMN-DEPENDENT NADH-AZOREDUCTASE 1"/>
    <property type="match status" value="1"/>
</dbReference>
<evidence type="ECO:0000313" key="3">
    <source>
        <dbReference type="Proteomes" id="UP000315947"/>
    </source>
</evidence>
<organism evidence="2 3">
    <name type="scientific">Shewanella psychropiezotolerans</name>
    <dbReference type="NCBI Taxonomy" id="2593655"/>
    <lineage>
        <taxon>Bacteria</taxon>
        <taxon>Pseudomonadati</taxon>
        <taxon>Pseudomonadota</taxon>
        <taxon>Gammaproteobacteria</taxon>
        <taxon>Alteromonadales</taxon>
        <taxon>Shewanellaceae</taxon>
        <taxon>Shewanella</taxon>
    </lineage>
</organism>
<protein>
    <recommendedName>
        <fullName evidence="1">Flavodoxin-like fold domain-containing protein</fullName>
    </recommendedName>
</protein>
<feature type="domain" description="Flavodoxin-like fold" evidence="1">
    <location>
        <begin position="3"/>
        <end position="169"/>
    </location>
</feature>
<dbReference type="Pfam" id="PF02525">
    <property type="entry name" value="Flavodoxin_2"/>
    <property type="match status" value="1"/>
</dbReference>
<keyword evidence="3" id="KW-1185">Reference proteome</keyword>
<dbReference type="PANTHER" id="PTHR43741:SF4">
    <property type="entry name" value="FMN-DEPENDENT NADH:QUINONE OXIDOREDUCTASE"/>
    <property type="match status" value="1"/>
</dbReference>
<dbReference type="InterPro" id="IPR050104">
    <property type="entry name" value="FMN-dep_NADH:Q_OxRdtase_AzoR1"/>
</dbReference>
<gene>
    <name evidence="2" type="ORF">FM037_09430</name>
</gene>
<name>A0ABX5WWE6_9GAMM</name>
<proteinExistence type="predicted"/>
<reference evidence="2 3" key="1">
    <citation type="submission" date="2019-07" db="EMBL/GenBank/DDBJ databases">
        <title>Shewanella sp. YLB-06 whole genomic sequence.</title>
        <authorList>
            <person name="Yu L."/>
        </authorList>
    </citation>
    <scope>NUCLEOTIDE SEQUENCE [LARGE SCALE GENOMIC DNA]</scope>
    <source>
        <strain evidence="2 3">YLB-06</strain>
    </source>
</reference>
<sequence length="196" mass="21601">MSMKVLYITANPKEIKDSVCLSLGEVALNEFKAKHPQVEVTTLDVCANEYAHINGDTLKDYMNPHGLCGLAATDFVSYDYFIVVAPMWNLTVPSALKAFWDTVIIPNITFRYNEQGRTEGLCKGSMLYIGARGGDYSSEFLQDIACDDRMMKGIAGMIGCKYQSYVANGVGGYRQRSVADWVDFAANDVISAVGEM</sequence>
<accession>A0ABX5WWE6</accession>
<dbReference type="Proteomes" id="UP000315947">
    <property type="component" value="Chromosome"/>
</dbReference>
<dbReference type="Gene3D" id="3.40.50.360">
    <property type="match status" value="1"/>
</dbReference>
<evidence type="ECO:0000313" key="2">
    <source>
        <dbReference type="EMBL" id="QDO83408.1"/>
    </source>
</evidence>
<dbReference type="InterPro" id="IPR003680">
    <property type="entry name" value="Flavodoxin_fold"/>
</dbReference>
<dbReference type="InterPro" id="IPR029039">
    <property type="entry name" value="Flavoprotein-like_sf"/>
</dbReference>
<evidence type="ECO:0000259" key="1">
    <source>
        <dbReference type="Pfam" id="PF02525"/>
    </source>
</evidence>
<dbReference type="SUPFAM" id="SSF52218">
    <property type="entry name" value="Flavoproteins"/>
    <property type="match status" value="1"/>
</dbReference>